<keyword evidence="2" id="KW-1133">Transmembrane helix</keyword>
<reference evidence="4" key="1">
    <citation type="submission" date="2020-01" db="EMBL/GenBank/DDBJ databases">
        <title>Sphingomonas sp. strain CSW-10.</title>
        <authorList>
            <person name="Chen W.-M."/>
        </authorList>
    </citation>
    <scope>NUCLEOTIDE SEQUENCE [LARGE SCALE GENOMIC DNA]</scope>
    <source>
        <strain evidence="4">FSY-8</strain>
    </source>
</reference>
<organism evidence="3 4">
    <name type="scientific">Novosphingobium ovatum</name>
    <dbReference type="NCBI Taxonomy" id="1908523"/>
    <lineage>
        <taxon>Bacteria</taxon>
        <taxon>Pseudomonadati</taxon>
        <taxon>Pseudomonadota</taxon>
        <taxon>Alphaproteobacteria</taxon>
        <taxon>Sphingomonadales</taxon>
        <taxon>Sphingomonadaceae</taxon>
        <taxon>Novosphingobium</taxon>
    </lineage>
</organism>
<keyword evidence="2" id="KW-0812">Transmembrane</keyword>
<evidence type="ECO:0000256" key="2">
    <source>
        <dbReference type="SAM" id="Phobius"/>
    </source>
</evidence>
<dbReference type="Proteomes" id="UP000753724">
    <property type="component" value="Unassembled WGS sequence"/>
</dbReference>
<sequence length="348" mass="37564">MATVYYGALAGDVYVSESRFVLRMPERQAPTALGLLLKGGVASAGDEAGAAQSVVLSRDGLMALNGGGDPVRGAFAAAYTARDVAWVDRFNVLNLDPGFEGLYRYFRRKVQVAYAPGTTISVLTVRAYAPDVAQAFNARLLGLAESTVNRLNARARDDLMRQAEGEVQDARQRAEAAGRALAAYRNQTGVVDPDRQATVQMQMVGKLQDELIATKATLREMARVAPENPQIGALQARAAELQVQIGAQGAAMAGGQRSLAGRAERYSQLLLASQIADKQLTAAFASLEEARSEARRKQVYIERIVEPNRPDRAEEPRRLRGILTVLIAGLVLHGIATMLLAGLREHHD</sequence>
<accession>A0ABW9XED3</accession>
<evidence type="ECO:0000313" key="3">
    <source>
        <dbReference type="EMBL" id="NBC36899.1"/>
    </source>
</evidence>
<dbReference type="PANTHER" id="PTHR32309:SF13">
    <property type="entry name" value="FERRIC ENTEROBACTIN TRANSPORT PROTEIN FEPE"/>
    <property type="match status" value="1"/>
</dbReference>
<feature type="transmembrane region" description="Helical" evidence="2">
    <location>
        <begin position="322"/>
        <end position="343"/>
    </location>
</feature>
<evidence type="ECO:0008006" key="5">
    <source>
        <dbReference type="Google" id="ProtNLM"/>
    </source>
</evidence>
<name>A0ABW9XED3_9SPHN</name>
<keyword evidence="1" id="KW-0175">Coiled coil</keyword>
<keyword evidence="2" id="KW-0472">Membrane</keyword>
<protein>
    <recommendedName>
        <fullName evidence="5">Capsular polysaccharide transport system permease protein</fullName>
    </recommendedName>
</protein>
<gene>
    <name evidence="3" type="ORF">GTZ99_10050</name>
</gene>
<evidence type="ECO:0000256" key="1">
    <source>
        <dbReference type="SAM" id="Coils"/>
    </source>
</evidence>
<feature type="coiled-coil region" evidence="1">
    <location>
        <begin position="160"/>
        <end position="187"/>
    </location>
</feature>
<dbReference type="EMBL" id="JAAAPO010000003">
    <property type="protein sequence ID" value="NBC36899.1"/>
    <property type="molecule type" value="Genomic_DNA"/>
</dbReference>
<proteinExistence type="predicted"/>
<comment type="caution">
    <text evidence="3">The sequence shown here is derived from an EMBL/GenBank/DDBJ whole genome shotgun (WGS) entry which is preliminary data.</text>
</comment>
<keyword evidence="4" id="KW-1185">Reference proteome</keyword>
<dbReference type="PANTHER" id="PTHR32309">
    <property type="entry name" value="TYROSINE-PROTEIN KINASE"/>
    <property type="match status" value="1"/>
</dbReference>
<dbReference type="InterPro" id="IPR050445">
    <property type="entry name" value="Bact_polysacc_biosynth/exp"/>
</dbReference>
<evidence type="ECO:0000313" key="4">
    <source>
        <dbReference type="Proteomes" id="UP000753724"/>
    </source>
</evidence>